<feature type="compositionally biased region" description="Polar residues" evidence="1">
    <location>
        <begin position="270"/>
        <end position="279"/>
    </location>
</feature>
<feature type="region of interest" description="Disordered" evidence="1">
    <location>
        <begin position="36"/>
        <end position="152"/>
    </location>
</feature>
<keyword evidence="3" id="KW-1185">Reference proteome</keyword>
<evidence type="ECO:0000256" key="1">
    <source>
        <dbReference type="SAM" id="MobiDB-lite"/>
    </source>
</evidence>
<dbReference type="EMBL" id="VIFY01000030">
    <property type="protein sequence ID" value="TQB74542.1"/>
    <property type="molecule type" value="Genomic_DNA"/>
</dbReference>
<dbReference type="Proteomes" id="UP000319663">
    <property type="component" value="Unassembled WGS sequence"/>
</dbReference>
<feature type="compositionally biased region" description="Low complexity" evidence="1">
    <location>
        <begin position="136"/>
        <end position="147"/>
    </location>
</feature>
<evidence type="ECO:0000313" key="3">
    <source>
        <dbReference type="Proteomes" id="UP000319663"/>
    </source>
</evidence>
<name>A0A507R1L8_MONPU</name>
<organism evidence="2 3">
    <name type="scientific">Monascus purpureus</name>
    <name type="common">Red mold</name>
    <name type="synonym">Monascus anka</name>
    <dbReference type="NCBI Taxonomy" id="5098"/>
    <lineage>
        <taxon>Eukaryota</taxon>
        <taxon>Fungi</taxon>
        <taxon>Dikarya</taxon>
        <taxon>Ascomycota</taxon>
        <taxon>Pezizomycotina</taxon>
        <taxon>Eurotiomycetes</taxon>
        <taxon>Eurotiomycetidae</taxon>
        <taxon>Eurotiales</taxon>
        <taxon>Aspergillaceae</taxon>
        <taxon>Monascus</taxon>
    </lineage>
</organism>
<dbReference type="AlphaFoldDB" id="A0A507R1L8"/>
<reference evidence="2 3" key="1">
    <citation type="submission" date="2019-06" db="EMBL/GenBank/DDBJ databases">
        <title>Wine fermentation using esterase from Monascus purpureus.</title>
        <authorList>
            <person name="Geng C."/>
            <person name="Zhang Y."/>
        </authorList>
    </citation>
    <scope>NUCLEOTIDE SEQUENCE [LARGE SCALE GENOMIC DNA]</scope>
    <source>
        <strain evidence="2">HQ1</strain>
    </source>
</reference>
<feature type="compositionally biased region" description="Polar residues" evidence="1">
    <location>
        <begin position="114"/>
        <end position="129"/>
    </location>
</feature>
<sequence length="279" mass="31483">MDLSLLEGPPIYDARFTIRPHHRNLPRIRLDRCTTTGNSLANGRPLRKPGATADAAATIRTSAPRHQDRTTSAQNRNNNNHSVVETSPSLLRYDPPRLTRPRSMFEEAGAGQAHSHSPSLGHTLHNNNMDMGFEQPRSSSSPPRGSSCFLPPADPQYQYQCYEYPSSGQRRRGQNSYQLIWLEDQKVWVKAHVSSRLQAESHHYYLGHRQQQQLLQPSMEDNNVPDEPPPSYETIFGASPCSRSRSRPHPRPQSESVQGSRWMALARRVGSSSSAEWNV</sequence>
<accession>A0A507R1L8</accession>
<proteinExistence type="predicted"/>
<comment type="caution">
    <text evidence="2">The sequence shown here is derived from an EMBL/GenBank/DDBJ whole genome shotgun (WGS) entry which is preliminary data.</text>
</comment>
<feature type="compositionally biased region" description="Polar residues" evidence="1">
    <location>
        <begin position="70"/>
        <end position="89"/>
    </location>
</feature>
<evidence type="ECO:0000313" key="2">
    <source>
        <dbReference type="EMBL" id="TQB74542.1"/>
    </source>
</evidence>
<gene>
    <name evidence="2" type="ORF">MPDQ_004648</name>
</gene>
<feature type="region of interest" description="Disordered" evidence="1">
    <location>
        <begin position="219"/>
        <end position="279"/>
    </location>
</feature>
<dbReference type="OrthoDB" id="4349176at2759"/>
<protein>
    <submittedName>
        <fullName evidence="2">Uncharacterized protein</fullName>
    </submittedName>
</protein>